<evidence type="ECO:0000256" key="1">
    <source>
        <dbReference type="ARBA" id="ARBA00006471"/>
    </source>
</evidence>
<dbReference type="AlphaFoldDB" id="A0A9N9EXN9"/>
<gene>
    <name evidence="5" type="ORF">ALEPTO_LOCUS11358</name>
</gene>
<evidence type="ECO:0000256" key="3">
    <source>
        <dbReference type="ARBA" id="ARBA00023274"/>
    </source>
</evidence>
<accession>A0A9N9EXN9</accession>
<dbReference type="GO" id="GO:0005840">
    <property type="term" value="C:ribosome"/>
    <property type="evidence" value="ECO:0007669"/>
    <property type="project" value="UniProtKB-KW"/>
</dbReference>
<dbReference type="GO" id="GO:1990904">
    <property type="term" value="C:ribonucleoprotein complex"/>
    <property type="evidence" value="ECO:0007669"/>
    <property type="project" value="UniProtKB-KW"/>
</dbReference>
<evidence type="ECO:0000256" key="2">
    <source>
        <dbReference type="ARBA" id="ARBA00022980"/>
    </source>
</evidence>
<dbReference type="GO" id="GO:0006412">
    <property type="term" value="P:translation"/>
    <property type="evidence" value="ECO:0007669"/>
    <property type="project" value="InterPro"/>
</dbReference>
<organism evidence="5 6">
    <name type="scientific">Ambispora leptoticha</name>
    <dbReference type="NCBI Taxonomy" id="144679"/>
    <lineage>
        <taxon>Eukaryota</taxon>
        <taxon>Fungi</taxon>
        <taxon>Fungi incertae sedis</taxon>
        <taxon>Mucoromycota</taxon>
        <taxon>Glomeromycotina</taxon>
        <taxon>Glomeromycetes</taxon>
        <taxon>Archaeosporales</taxon>
        <taxon>Ambisporaceae</taxon>
        <taxon>Ambispora</taxon>
    </lineage>
</organism>
<dbReference type="PROSITE" id="PS00053">
    <property type="entry name" value="RIBOSOMAL_S8"/>
    <property type="match status" value="1"/>
</dbReference>
<dbReference type="InterPro" id="IPR000630">
    <property type="entry name" value="Ribosomal_uS8"/>
</dbReference>
<proteinExistence type="inferred from homology"/>
<dbReference type="SUPFAM" id="SSF56047">
    <property type="entry name" value="Ribosomal protein S8"/>
    <property type="match status" value="1"/>
</dbReference>
<dbReference type="Gene3D" id="3.30.1490.10">
    <property type="match status" value="1"/>
</dbReference>
<evidence type="ECO:0000313" key="6">
    <source>
        <dbReference type="Proteomes" id="UP000789508"/>
    </source>
</evidence>
<name>A0A9N9EXN9_9GLOM</name>
<dbReference type="Pfam" id="PF00410">
    <property type="entry name" value="Ribosomal_S8"/>
    <property type="match status" value="1"/>
</dbReference>
<dbReference type="EMBL" id="CAJVPS010017819">
    <property type="protein sequence ID" value="CAG8695174.1"/>
    <property type="molecule type" value="Genomic_DNA"/>
</dbReference>
<keyword evidence="3 4" id="KW-0687">Ribonucleoprotein</keyword>
<feature type="non-terminal residue" evidence="5">
    <location>
        <position position="1"/>
    </location>
</feature>
<comment type="caution">
    <text evidence="5">The sequence shown here is derived from an EMBL/GenBank/DDBJ whole genome shotgun (WGS) entry which is preliminary data.</text>
</comment>
<protein>
    <submittedName>
        <fullName evidence="5">11778_t:CDS:1</fullName>
    </submittedName>
</protein>
<evidence type="ECO:0000256" key="4">
    <source>
        <dbReference type="RuleBase" id="RU003660"/>
    </source>
</evidence>
<keyword evidence="6" id="KW-1185">Reference proteome</keyword>
<keyword evidence="2 4" id="KW-0689">Ribosomal protein</keyword>
<reference evidence="5" key="1">
    <citation type="submission" date="2021-06" db="EMBL/GenBank/DDBJ databases">
        <authorList>
            <person name="Kallberg Y."/>
            <person name="Tangrot J."/>
            <person name="Rosling A."/>
        </authorList>
    </citation>
    <scope>NUCLEOTIDE SEQUENCE</scope>
    <source>
        <strain evidence="5">FL130A</strain>
    </source>
</reference>
<dbReference type="Proteomes" id="UP000789508">
    <property type="component" value="Unassembled WGS sequence"/>
</dbReference>
<evidence type="ECO:0000313" key="5">
    <source>
        <dbReference type="EMBL" id="CAG8695174.1"/>
    </source>
</evidence>
<comment type="similarity">
    <text evidence="1 4">Belongs to the universal ribosomal protein uS8 family.</text>
</comment>
<dbReference type="InterPro" id="IPR035987">
    <property type="entry name" value="Ribosomal_uS8_sf"/>
</dbReference>
<sequence>MASKNISEAKSYQQQIEQKIQAAKAKHQAPATTNENENKLSWPVKIAFGAGIIGRIHQVKKISKPSQHIHLRVEEIKKNCRGRGIYLISTSLGLLTHREALAQKQGGK</sequence>
<dbReference type="InterPro" id="IPR047863">
    <property type="entry name" value="Ribosomal_uS8_CS"/>
</dbReference>
<dbReference type="OrthoDB" id="409928at2759"/>
<dbReference type="GO" id="GO:0003735">
    <property type="term" value="F:structural constituent of ribosome"/>
    <property type="evidence" value="ECO:0007669"/>
    <property type="project" value="InterPro"/>
</dbReference>